<name>A0A840YNX8_9SPHN</name>
<evidence type="ECO:0008006" key="3">
    <source>
        <dbReference type="Google" id="ProtNLM"/>
    </source>
</evidence>
<sequence length="381" mass="40313">MLFEDRLTLDAPRRTQDGYLAVRAKAARVGHYEYTGRDVDPENKHGFRDQAIVKVAREADQVFDKASAHSFIGKPITNDHPSVPVTSANWKDHASGTIMGAKWEEGGYLSFDLMLTDAGAISAVEGGKRELSNGYSCDLVRGDFVSADGTACPFKQTNIRGNHVALVDRGRAGPECAIRDAAVCASAPPQIFDSLTTQEKPVKTMLIDGLTVDISNADTAQATIATILAARDAANTKAAGLETQVSTLTAEGATKDAKITTLEQQVADAKPTPQQLRDAGKALIIAVDKAKALGVTVSDEMDEAAIMKATVDKQMGDAAKDWTADQIAASFAVLTKDAKPAQQQVQPIGTPRTIGDAATAVSAARTAWLADKQGAYRATAN</sequence>
<dbReference type="PIRSF" id="PIRSF029215">
    <property type="entry name" value="UCP029215"/>
    <property type="match status" value="1"/>
</dbReference>
<comment type="caution">
    <text evidence="1">The sequence shown here is derived from an EMBL/GenBank/DDBJ whole genome shotgun (WGS) entry which is preliminary data.</text>
</comment>
<reference evidence="1 2" key="1">
    <citation type="submission" date="2020-08" db="EMBL/GenBank/DDBJ databases">
        <title>Genomic Encyclopedia of Type Strains, Phase IV (KMG-IV): sequencing the most valuable type-strain genomes for metagenomic binning, comparative biology and taxonomic classification.</title>
        <authorList>
            <person name="Goeker M."/>
        </authorList>
    </citation>
    <scope>NUCLEOTIDE SEQUENCE [LARGE SCALE GENOMIC DNA]</scope>
    <source>
        <strain evidence="1 2">DSM 26736</strain>
    </source>
</reference>
<accession>A0A840YNX8</accession>
<dbReference type="InterPro" id="IPR016913">
    <property type="entry name" value="UCP029215"/>
</dbReference>
<dbReference type="RefSeq" id="WP_184083934.1">
    <property type="nucleotide sequence ID" value="NZ_JACIJF010000001.1"/>
</dbReference>
<evidence type="ECO:0000313" key="2">
    <source>
        <dbReference type="Proteomes" id="UP000527143"/>
    </source>
</evidence>
<dbReference type="Pfam" id="PF09979">
    <property type="entry name" value="DUF2213"/>
    <property type="match status" value="1"/>
</dbReference>
<organism evidence="1 2">
    <name type="scientific">Sphingomonas xinjiangensis</name>
    <dbReference type="NCBI Taxonomy" id="643568"/>
    <lineage>
        <taxon>Bacteria</taxon>
        <taxon>Pseudomonadati</taxon>
        <taxon>Pseudomonadota</taxon>
        <taxon>Alphaproteobacteria</taxon>
        <taxon>Sphingomonadales</taxon>
        <taxon>Sphingomonadaceae</taxon>
        <taxon>Sphingomonas</taxon>
    </lineage>
</organism>
<gene>
    <name evidence="1" type="ORF">FHT02_000538</name>
</gene>
<proteinExistence type="predicted"/>
<dbReference type="Proteomes" id="UP000527143">
    <property type="component" value="Unassembled WGS sequence"/>
</dbReference>
<keyword evidence="2" id="KW-1185">Reference proteome</keyword>
<protein>
    <recommendedName>
        <fullName evidence="3">DUF2213 domain-containing protein</fullName>
    </recommendedName>
</protein>
<dbReference type="EMBL" id="JACIJF010000001">
    <property type="protein sequence ID" value="MBB5709332.1"/>
    <property type="molecule type" value="Genomic_DNA"/>
</dbReference>
<dbReference type="AlphaFoldDB" id="A0A840YNX8"/>
<evidence type="ECO:0000313" key="1">
    <source>
        <dbReference type="EMBL" id="MBB5709332.1"/>
    </source>
</evidence>